<organism evidence="2 3">
    <name type="scientific">Lachnotalea glycerini</name>
    <dbReference type="NCBI Taxonomy" id="1763509"/>
    <lineage>
        <taxon>Bacteria</taxon>
        <taxon>Bacillati</taxon>
        <taxon>Bacillota</taxon>
        <taxon>Clostridia</taxon>
        <taxon>Lachnospirales</taxon>
        <taxon>Lachnospiraceae</taxon>
        <taxon>Lachnotalea</taxon>
    </lineage>
</organism>
<accession>A0A255INW7</accession>
<dbReference type="AlphaFoldDB" id="A0A255INW7"/>
<dbReference type="OrthoDB" id="9815923at2"/>
<dbReference type="InterPro" id="IPR029044">
    <property type="entry name" value="Nucleotide-diphossugar_trans"/>
</dbReference>
<keyword evidence="2" id="KW-0808">Transferase</keyword>
<evidence type="ECO:0000313" key="2">
    <source>
        <dbReference type="EMBL" id="RDY31420.1"/>
    </source>
</evidence>
<dbReference type="EMBL" id="NOKA02000016">
    <property type="protein sequence ID" value="RDY31420.1"/>
    <property type="molecule type" value="Genomic_DNA"/>
</dbReference>
<name>A0A255INW7_9FIRM</name>
<feature type="domain" description="Glycosyltransferase 2-like" evidence="1">
    <location>
        <begin position="5"/>
        <end position="141"/>
    </location>
</feature>
<keyword evidence="3" id="KW-1185">Reference proteome</keyword>
<evidence type="ECO:0000313" key="3">
    <source>
        <dbReference type="Proteomes" id="UP000216411"/>
    </source>
</evidence>
<dbReference type="Gene3D" id="3.90.550.10">
    <property type="entry name" value="Spore Coat Polysaccharide Biosynthesis Protein SpsA, Chain A"/>
    <property type="match status" value="1"/>
</dbReference>
<evidence type="ECO:0000259" key="1">
    <source>
        <dbReference type="Pfam" id="PF00535"/>
    </source>
</evidence>
<protein>
    <submittedName>
        <fullName evidence="2">Glycosyltransferase family 2 protein</fullName>
    </submittedName>
</protein>
<dbReference type="Pfam" id="PF00535">
    <property type="entry name" value="Glycos_transf_2"/>
    <property type="match status" value="1"/>
</dbReference>
<dbReference type="PANTHER" id="PTHR43630">
    <property type="entry name" value="POLY-BETA-1,6-N-ACETYL-D-GLUCOSAMINE SYNTHASE"/>
    <property type="match status" value="1"/>
</dbReference>
<dbReference type="PANTHER" id="PTHR43630:SF2">
    <property type="entry name" value="GLYCOSYLTRANSFERASE"/>
    <property type="match status" value="1"/>
</dbReference>
<dbReference type="CDD" id="cd02511">
    <property type="entry name" value="Beta4Glucosyltransferase"/>
    <property type="match status" value="1"/>
</dbReference>
<dbReference type="RefSeq" id="WP_094376540.1">
    <property type="nucleotide sequence ID" value="NZ_NOKA02000016.1"/>
</dbReference>
<dbReference type="GO" id="GO:0016740">
    <property type="term" value="F:transferase activity"/>
    <property type="evidence" value="ECO:0007669"/>
    <property type="project" value="UniProtKB-KW"/>
</dbReference>
<proteinExistence type="predicted"/>
<dbReference type="InterPro" id="IPR001173">
    <property type="entry name" value="Glyco_trans_2-like"/>
</dbReference>
<sequence length="344" mass="40290">MITISVCMILKNEGAVLERCLESLLPIADEIVIVDTGSTDKTKEIAARYTDKIYDYEWQNDFAHARNYSFSKAQMEYIYTADADEYLDRVNIERFLTLKRAMLLEIEIVQMKYTNQLQYGTTYNYETEYRPKLFKRLREFVWINPIHETVNLEPIIFDSDIEVIHMPVKSHATRDFSNILKIIESGRKLSKKLFIMYAKELFIAGSDQDFLNAKNYFECSLEEETKGVEELKAAQCVLTKCARLTKDYNMILKNSLKNIADGKASAEVCYEIGEYFYEVEDYIEAAIWFYNAAFETECELNIHYAGDYPLKRLTEVYRILGNYSLEEEYAKLLDEWILPQSPDV</sequence>
<reference evidence="2 3" key="1">
    <citation type="journal article" date="2017" name="Genome Announc.">
        <title>Draft Genome Sequence of a Sporulating and Motile Strain of Lachnotalea glycerini Isolated from Water in Quebec City, Canada.</title>
        <authorList>
            <person name="Maheux A.F."/>
            <person name="Boudreau D.K."/>
            <person name="Berube E."/>
            <person name="Boissinot M."/>
            <person name="Raymond F."/>
            <person name="Brodeur S."/>
            <person name="Corbeil J."/>
            <person name="Isabel S."/>
            <person name="Omar R.F."/>
            <person name="Bergeron M.G."/>
        </authorList>
    </citation>
    <scope>NUCLEOTIDE SEQUENCE [LARGE SCALE GENOMIC DNA]</scope>
    <source>
        <strain evidence="2 3">CCRI-19302</strain>
    </source>
</reference>
<gene>
    <name evidence="2" type="ORF">CG710_009885</name>
</gene>
<comment type="caution">
    <text evidence="2">The sequence shown here is derived from an EMBL/GenBank/DDBJ whole genome shotgun (WGS) entry which is preliminary data.</text>
</comment>
<dbReference type="SUPFAM" id="SSF53448">
    <property type="entry name" value="Nucleotide-diphospho-sugar transferases"/>
    <property type="match status" value="1"/>
</dbReference>
<dbReference type="Proteomes" id="UP000216411">
    <property type="component" value="Unassembled WGS sequence"/>
</dbReference>